<dbReference type="GeneID" id="37071601"/>
<proteinExistence type="predicted"/>
<protein>
    <submittedName>
        <fullName evidence="1">Uncharacterized protein</fullName>
    </submittedName>
</protein>
<dbReference type="AlphaFoldDB" id="A0A318ZQU3"/>
<organism evidence="1 2">
    <name type="scientific">Aspergillus saccharolyticus JOP 1030-1</name>
    <dbReference type="NCBI Taxonomy" id="1450539"/>
    <lineage>
        <taxon>Eukaryota</taxon>
        <taxon>Fungi</taxon>
        <taxon>Dikarya</taxon>
        <taxon>Ascomycota</taxon>
        <taxon>Pezizomycotina</taxon>
        <taxon>Eurotiomycetes</taxon>
        <taxon>Eurotiomycetidae</taxon>
        <taxon>Eurotiales</taxon>
        <taxon>Aspergillaceae</taxon>
        <taxon>Aspergillus</taxon>
        <taxon>Aspergillus subgen. Circumdati</taxon>
    </lineage>
</organism>
<evidence type="ECO:0000313" key="2">
    <source>
        <dbReference type="Proteomes" id="UP000248349"/>
    </source>
</evidence>
<dbReference type="EMBL" id="KZ821220">
    <property type="protein sequence ID" value="PYH49015.1"/>
    <property type="molecule type" value="Genomic_DNA"/>
</dbReference>
<name>A0A318ZQU3_9EURO</name>
<accession>A0A318ZQU3</accession>
<sequence>MWGIAVPYDDIRMIRLIGSVSLHRRVSWTFWLVNLAWNGSSFFSGRSGARRWLLSVPTTNQSVPFASRSWERRCFWFFGASSVSSVSTSWDRFTSKGLQSRLLAN</sequence>
<dbReference type="Proteomes" id="UP000248349">
    <property type="component" value="Unassembled WGS sequence"/>
</dbReference>
<keyword evidence="2" id="KW-1185">Reference proteome</keyword>
<reference evidence="1 2" key="1">
    <citation type="submission" date="2016-12" db="EMBL/GenBank/DDBJ databases">
        <title>The genomes of Aspergillus section Nigri reveals drivers in fungal speciation.</title>
        <authorList>
            <consortium name="DOE Joint Genome Institute"/>
            <person name="Vesth T.C."/>
            <person name="Nybo J."/>
            <person name="Theobald S."/>
            <person name="Brandl J."/>
            <person name="Frisvad J.C."/>
            <person name="Nielsen K.F."/>
            <person name="Lyhne E.K."/>
            <person name="Kogle M.E."/>
            <person name="Kuo A."/>
            <person name="Riley R."/>
            <person name="Clum A."/>
            <person name="Nolan M."/>
            <person name="Lipzen A."/>
            <person name="Salamov A."/>
            <person name="Henrissat B."/>
            <person name="Wiebenga A."/>
            <person name="De Vries R.P."/>
            <person name="Grigoriev I.V."/>
            <person name="Mortensen U.H."/>
            <person name="Andersen M.R."/>
            <person name="Baker S.E."/>
        </authorList>
    </citation>
    <scope>NUCLEOTIDE SEQUENCE [LARGE SCALE GENOMIC DNA]</scope>
    <source>
        <strain evidence="1 2">JOP 1030-1</strain>
    </source>
</reference>
<dbReference type="RefSeq" id="XP_025434997.1">
    <property type="nucleotide sequence ID" value="XM_025570373.1"/>
</dbReference>
<gene>
    <name evidence="1" type="ORF">BP01DRAFT_118633</name>
</gene>
<evidence type="ECO:0000313" key="1">
    <source>
        <dbReference type="EMBL" id="PYH49015.1"/>
    </source>
</evidence>